<reference evidence="4 5" key="1">
    <citation type="submission" date="2019-09" db="EMBL/GenBank/DDBJ databases">
        <authorList>
            <person name="Cremers G."/>
        </authorList>
    </citation>
    <scope>NUCLEOTIDE SEQUENCE [LARGE SCALE GENOMIC DNA]</scope>
    <source>
        <strain evidence="4">4A</strain>
    </source>
</reference>
<dbReference type="CDD" id="cd02216">
    <property type="entry name" value="cupin_GDO-like_N"/>
    <property type="match status" value="1"/>
</dbReference>
<dbReference type="RefSeq" id="WP_142659748.1">
    <property type="nucleotide sequence ID" value="NZ_CABFVA020000033.1"/>
</dbReference>
<dbReference type="Proteomes" id="UP000334923">
    <property type="component" value="Unassembled WGS sequence"/>
</dbReference>
<name>A0A5E6MC61_9BACT</name>
<keyword evidence="5" id="KW-1185">Reference proteome</keyword>
<evidence type="ECO:0000313" key="5">
    <source>
        <dbReference type="Proteomes" id="UP000334923"/>
    </source>
</evidence>
<evidence type="ECO:0000259" key="3">
    <source>
        <dbReference type="Pfam" id="PF07883"/>
    </source>
</evidence>
<dbReference type="GO" id="GO:0051213">
    <property type="term" value="F:dioxygenase activity"/>
    <property type="evidence" value="ECO:0007669"/>
    <property type="project" value="UniProtKB-KW"/>
</dbReference>
<dbReference type="InterPro" id="IPR011051">
    <property type="entry name" value="RmlC_Cupin_sf"/>
</dbReference>
<evidence type="ECO:0000313" key="4">
    <source>
        <dbReference type="EMBL" id="VVM05880.1"/>
    </source>
</evidence>
<dbReference type="Gene3D" id="2.60.120.10">
    <property type="entry name" value="Jelly Rolls"/>
    <property type="match status" value="2"/>
</dbReference>
<dbReference type="Pfam" id="PF07883">
    <property type="entry name" value="Cupin_2"/>
    <property type="match status" value="1"/>
</dbReference>
<feature type="domain" description="Cupin type-2" evidence="3">
    <location>
        <begin position="216"/>
        <end position="292"/>
    </location>
</feature>
<keyword evidence="2" id="KW-0560">Oxidoreductase</keyword>
<dbReference type="AlphaFoldDB" id="A0A5E6MC61"/>
<gene>
    <name evidence="4" type="ORF">MAMT_00836</name>
</gene>
<protein>
    <recommendedName>
        <fullName evidence="3">Cupin type-2 domain-containing protein</fullName>
    </recommendedName>
</protein>
<dbReference type="EMBL" id="CABFVA020000033">
    <property type="protein sequence ID" value="VVM05880.1"/>
    <property type="molecule type" value="Genomic_DNA"/>
</dbReference>
<dbReference type="PANTHER" id="PTHR41517:SF1">
    <property type="entry name" value="CUPIN"/>
    <property type="match status" value="1"/>
</dbReference>
<dbReference type="PANTHER" id="PTHR41517">
    <property type="entry name" value="1,2-DIOXYGENASE PROTEIN-RELATED"/>
    <property type="match status" value="1"/>
</dbReference>
<dbReference type="InterPro" id="IPR013096">
    <property type="entry name" value="Cupin_2"/>
</dbReference>
<organism evidence="4 5">
    <name type="scientific">Methylacidimicrobium tartarophylax</name>
    <dbReference type="NCBI Taxonomy" id="1041768"/>
    <lineage>
        <taxon>Bacteria</taxon>
        <taxon>Pseudomonadati</taxon>
        <taxon>Verrucomicrobiota</taxon>
        <taxon>Methylacidimicrobium</taxon>
    </lineage>
</organism>
<evidence type="ECO:0000256" key="2">
    <source>
        <dbReference type="ARBA" id="ARBA00023002"/>
    </source>
</evidence>
<dbReference type="InterPro" id="IPR047183">
    <property type="entry name" value="GDO-like"/>
</dbReference>
<evidence type="ECO:0000256" key="1">
    <source>
        <dbReference type="ARBA" id="ARBA00022964"/>
    </source>
</evidence>
<dbReference type="InterPro" id="IPR014710">
    <property type="entry name" value="RmlC-like_jellyroll"/>
</dbReference>
<accession>A0A5E6MC61</accession>
<dbReference type="OrthoDB" id="285029at2"/>
<proteinExistence type="predicted"/>
<sequence>MNAELHLELLGEDILEKDAVLFEYSKAADPIGSGATPKLPVRQFLPDLYTSGETRLVPLDLSRELKTAYPATSPSLLARFVNLRRGDSLKISSQATSELFYVVAGYGYTETEWGALAWRQGDIFVLPGVEALHHAGKDTLFYAVNDSPLLSYLGVAKKESRFSPFLFRSETIREAVEKVKAEPEAGTRSRVSILLANRKFCQTMTVTHSLWAMFGTIVPGSRQKPHRHQSVALDFVVEGRPGVYTRVGRELDADGSIRDAARIDWISGSAFVTPSGYWHEHVNESDGEAYILPIQDAGLHTYLRTLDIRFT</sequence>
<dbReference type="SUPFAM" id="SSF51182">
    <property type="entry name" value="RmlC-like cupins"/>
    <property type="match status" value="1"/>
</dbReference>
<keyword evidence="1" id="KW-0223">Dioxygenase</keyword>